<dbReference type="SMART" id="SM00028">
    <property type="entry name" value="TPR"/>
    <property type="match status" value="6"/>
</dbReference>
<evidence type="ECO:0000313" key="2">
    <source>
        <dbReference type="EMBL" id="AKF08214.1"/>
    </source>
</evidence>
<protein>
    <submittedName>
        <fullName evidence="2">Exonuclease SbcC</fullName>
    </submittedName>
</protein>
<dbReference type="PANTHER" id="PTHR12558">
    <property type="entry name" value="CELL DIVISION CYCLE 16,23,27"/>
    <property type="match status" value="1"/>
</dbReference>
<dbReference type="OrthoDB" id="5476223at2"/>
<gene>
    <name evidence="2" type="ORF">DB32_005363</name>
</gene>
<dbReference type="GO" id="GO:0004527">
    <property type="term" value="F:exonuclease activity"/>
    <property type="evidence" value="ECO:0007669"/>
    <property type="project" value="UniProtKB-KW"/>
</dbReference>
<dbReference type="KEGG" id="samy:DB32_005363"/>
<keyword evidence="2" id="KW-0540">Nuclease</keyword>
<sequence>MTTTQPPITSSSRPGGGLSPDPVDARVAMLRAELEAATDRAHKAAIQYELGHVTEVELGQEAQAVREYLAAYNLDPSFAPPLVALVRIFERRRSFKNLARLYEAETKSAASPEERASSLVDRAVLAEDQLGSPDAARALYEQAIVEHPEGAALPALFLERLLLARGERDAATDAIATRAAQVADPTLKGMLLIEVARGREERGDVDGAIEAARQAATLPSARFRFLEQLERIARRHARVPEIVAALEGRAALAARAARGEAPAGSEGTAGSGAFSIKRFADEARAAGEAAALYREAARIRMLHLRSQDGTGDAQGALAALGKAILLRSGDLALHRDRMLAAELAGDLVTAADEARRLLAAGVEGRHAAPLHFRVAEEAQARGETDEARAALAAALEADPRSAVVAAMLEDLSVAGAQAGDGRLEGWIARLGARAESSEGALRARLAWQAAHLAATRTNDAERACALYATALDAAAEDTKATLAREWLGASLRLGHATGARDAAKALLEQPIDDEERSAILRDLHELERMVLEDDAAADATLDRALQTSVAAWAPDAARVLAAMRGDGALLARAHRKLAERAADADAAAAHLCAAARALVRVAASREGGLEASRTELEEAATLLADALQRVPGHRYAVALLEEVYRARGDADAVVKLLREAAEADRAGRAMETQLLLAGAAAEAAGDHALARRTYEEAAERDPSAIGPLFALRRLAELREDDALLRLALERLSEVEVGAGAPGRATLEVGEHLQLVAKEPSLAEPALRLALGVADLAAPAALDLALMGPASPASMLDGTRELVTRAEGDARLAWRRELGGVQLDLLGETAAAEAIADEILGASPDEPWALLAKLRATSSDPARAADRAAAMLALADATSDADASADLVVHGLRVAALAGQAADDAILRAVELEEARPGSFAAAALGLEALSEADDPGERADALGRWAAHASTESARAIHAARARALAAAARGAEACDALREALAGDPEDLASWEALRVAARDAERWMDVVEACDRLAAQVDGALRATLLEEAAAVLMDQTDPEDAEALVQAERRLREALEIDGGRAIAYGRLHDLLAERGDDAGLLELVQARADRTDDPEQLSPLFYELARLHRGLGRRDDALVSLDNLLMLEPEHVGGLALLVELHVQREAWPEAVQALRTLAGASDVPASQRRIARLGAADFLDKKLSQPLAAADELEAIEGLGLADRALFERIADLCERGGRVDRAVQVLAKAAAAAREPAQRAAAERRAARLWDERLGDEDQAIAAYRRALEAVPTDVEAGAALAVLLDGPSRIALSTSFERSVREVLDADPTEPEALRMLATAARWRGDKVLETAVLGALVAIDLATEDEREQLGEDTEVLRRVKPGATKLTEARLTELMVSGVSGPVMELALLATETLTEMDRLEPSSFGMGRGELLRDPATSPAAQEVLGISMLLGAPAGDVWAGGRDPQLLAVIPSYKGKPAWLLGGGVGPPLTSLRRYEIGRSAIALRLGLGPFVTRSVDATATALFAIASAAGAPLPVGEGRAGMADATRAANKAMSRRVRKAAPEAIAKIAEGGRPVLAFASALHASFARAGLVVAGDLHGVLATVLGRAPERDAVRANASALDLLRFWISPAAITTRRELGLAS</sequence>
<reference evidence="2 3" key="1">
    <citation type="submission" date="2015-03" db="EMBL/GenBank/DDBJ databases">
        <title>Genome assembly of Sandaracinus amylolyticus DSM 53668.</title>
        <authorList>
            <person name="Sharma G."/>
            <person name="Subramanian S."/>
        </authorList>
    </citation>
    <scope>NUCLEOTIDE SEQUENCE [LARGE SCALE GENOMIC DNA]</scope>
    <source>
        <strain evidence="2 3">DSM 53668</strain>
    </source>
</reference>
<dbReference type="Gene3D" id="1.25.40.10">
    <property type="entry name" value="Tetratricopeptide repeat domain"/>
    <property type="match status" value="5"/>
</dbReference>
<feature type="compositionally biased region" description="Polar residues" evidence="1">
    <location>
        <begin position="1"/>
        <end position="13"/>
    </location>
</feature>
<organism evidence="2 3">
    <name type="scientific">Sandaracinus amylolyticus</name>
    <dbReference type="NCBI Taxonomy" id="927083"/>
    <lineage>
        <taxon>Bacteria</taxon>
        <taxon>Pseudomonadati</taxon>
        <taxon>Myxococcota</taxon>
        <taxon>Polyangia</taxon>
        <taxon>Polyangiales</taxon>
        <taxon>Sandaracinaceae</taxon>
        <taxon>Sandaracinus</taxon>
    </lineage>
</organism>
<proteinExistence type="predicted"/>
<dbReference type="SUPFAM" id="SSF48452">
    <property type="entry name" value="TPR-like"/>
    <property type="match status" value="2"/>
</dbReference>
<dbReference type="InterPro" id="IPR019734">
    <property type="entry name" value="TPR_rpt"/>
</dbReference>
<keyword evidence="2" id="KW-0269">Exonuclease</keyword>
<dbReference type="PANTHER" id="PTHR12558:SF13">
    <property type="entry name" value="CELL DIVISION CYCLE PROTEIN 27 HOMOLOG"/>
    <property type="match status" value="1"/>
</dbReference>
<dbReference type="InterPro" id="IPR011990">
    <property type="entry name" value="TPR-like_helical_dom_sf"/>
</dbReference>
<dbReference type="STRING" id="927083.DB32_005363"/>
<dbReference type="Proteomes" id="UP000034883">
    <property type="component" value="Chromosome"/>
</dbReference>
<dbReference type="RefSeq" id="WP_053235383.1">
    <property type="nucleotide sequence ID" value="NZ_CP011125.1"/>
</dbReference>
<dbReference type="EMBL" id="CP011125">
    <property type="protein sequence ID" value="AKF08214.1"/>
    <property type="molecule type" value="Genomic_DNA"/>
</dbReference>
<name>A0A0F6SG77_9BACT</name>
<evidence type="ECO:0000313" key="3">
    <source>
        <dbReference type="Proteomes" id="UP000034883"/>
    </source>
</evidence>
<evidence type="ECO:0000256" key="1">
    <source>
        <dbReference type="SAM" id="MobiDB-lite"/>
    </source>
</evidence>
<accession>A0A0F6SG77</accession>
<keyword evidence="2" id="KW-0378">Hydrolase</keyword>
<keyword evidence="3" id="KW-1185">Reference proteome</keyword>
<feature type="region of interest" description="Disordered" evidence="1">
    <location>
        <begin position="1"/>
        <end position="21"/>
    </location>
</feature>